<dbReference type="Pfam" id="PF05593">
    <property type="entry name" value="RHS_repeat"/>
    <property type="match status" value="2"/>
</dbReference>
<evidence type="ECO:0000259" key="3">
    <source>
        <dbReference type="Pfam" id="PF25023"/>
    </source>
</evidence>
<feature type="compositionally biased region" description="Polar residues" evidence="2">
    <location>
        <begin position="872"/>
        <end position="890"/>
    </location>
</feature>
<keyword evidence="1" id="KW-0677">Repeat</keyword>
<dbReference type="EMBL" id="BAAANY010000003">
    <property type="protein sequence ID" value="GAA1663427.1"/>
    <property type="molecule type" value="Genomic_DNA"/>
</dbReference>
<dbReference type="NCBIfam" id="TIGR01643">
    <property type="entry name" value="YD_repeat_2x"/>
    <property type="match status" value="3"/>
</dbReference>
<protein>
    <recommendedName>
        <fullName evidence="3">Teneurin-like YD-shell domain-containing protein</fullName>
    </recommendedName>
</protein>
<dbReference type="PANTHER" id="PTHR32305">
    <property type="match status" value="1"/>
</dbReference>
<reference evidence="5" key="1">
    <citation type="journal article" date="2019" name="Int. J. Syst. Evol. Microbiol.">
        <title>The Global Catalogue of Microorganisms (GCM) 10K type strain sequencing project: providing services to taxonomists for standard genome sequencing and annotation.</title>
        <authorList>
            <consortium name="The Broad Institute Genomics Platform"/>
            <consortium name="The Broad Institute Genome Sequencing Center for Infectious Disease"/>
            <person name="Wu L."/>
            <person name="Ma J."/>
        </authorList>
    </citation>
    <scope>NUCLEOTIDE SEQUENCE [LARGE SCALE GENOMIC DNA]</scope>
    <source>
        <strain evidence="5">JCM 14718</strain>
    </source>
</reference>
<dbReference type="PANTHER" id="PTHR32305:SF17">
    <property type="entry name" value="TRNA NUCLEASE WAPA"/>
    <property type="match status" value="1"/>
</dbReference>
<feature type="compositionally biased region" description="Low complexity" evidence="2">
    <location>
        <begin position="1555"/>
        <end position="1570"/>
    </location>
</feature>
<evidence type="ECO:0000313" key="4">
    <source>
        <dbReference type="EMBL" id="GAA1663427.1"/>
    </source>
</evidence>
<dbReference type="NCBIfam" id="TIGR03696">
    <property type="entry name" value="Rhs_assc_core"/>
    <property type="match status" value="1"/>
</dbReference>
<accession>A0ABP4RZ33</accession>
<dbReference type="InterPro" id="IPR056823">
    <property type="entry name" value="TEN-like_YD-shell"/>
</dbReference>
<evidence type="ECO:0000256" key="1">
    <source>
        <dbReference type="ARBA" id="ARBA00022737"/>
    </source>
</evidence>
<dbReference type="Pfam" id="PF25023">
    <property type="entry name" value="TEN_YD-shell"/>
    <property type="match status" value="1"/>
</dbReference>
<comment type="caution">
    <text evidence="4">The sequence shown here is derived from an EMBL/GenBank/DDBJ whole genome shotgun (WGS) entry which is preliminary data.</text>
</comment>
<feature type="region of interest" description="Disordered" evidence="2">
    <location>
        <begin position="1785"/>
        <end position="1805"/>
    </location>
</feature>
<dbReference type="InterPro" id="IPR022385">
    <property type="entry name" value="Rhs_assc_core"/>
</dbReference>
<keyword evidence="5" id="KW-1185">Reference proteome</keyword>
<organism evidence="4 5">
    <name type="scientific">Fodinicola feengrottensis</name>
    <dbReference type="NCBI Taxonomy" id="435914"/>
    <lineage>
        <taxon>Bacteria</taxon>
        <taxon>Bacillati</taxon>
        <taxon>Actinomycetota</taxon>
        <taxon>Actinomycetes</taxon>
        <taxon>Mycobacteriales</taxon>
        <taxon>Fodinicola</taxon>
    </lineage>
</organism>
<sequence>MGESCASGETGPRVAEGTSGSGEWAHGAGYVRRSGRDAKAGILGALLSVTDTGSIPAPGGPSRANVVPDGASVSVSVSYDGFKYAYGGDYGNRLTLFTVPACALSTPAAPACRLVPLLTKNNSSKKTLTANVPASSKGTFVAAAGTTAGDSGDFSATSLAPSATWSAGGSGGDFSWSYPLRAPPSTGGAAPKLGLGYSSGSVDGRVAATNNQPSWIGEGFDLRPGFIERKFQGCGDDMTGGNNTVKTGDLCWQRDNATLSLNGKAVELVHDVNHPDQWKLRVDDGTRVQKFIGAPNGDGGAAGSGGDVGEKWVVTTPDGTRYIFGENHLPGWTTGKLETNSVDTVPVFGNQPGEPCHAATFAGSSCQQAWRWNLDYVVDSNGNAQGYYYNKETNSYGRNLVATDNTPYTAADNLAKIEYGFRDGAAYTGATAQIAFDVTERCVPSGSITCAPSQLTAANAGYWPDVPFDQICASGATCSNRFSPSFFTRKMLAKITTRIWDTPTSKFRDVDSWTLGHSFKSPGDATPRALWLDSIAHTGLVGGTATVPTVTFEGVQMANRVDGLDGYAPLNRYRISAIHNETGGTTSVTYSGKMCARNVHMPASPDSNTYLCFPSYWQPPGATEPLLDWFHKYVAVQVTDADGVGLAPTMVTNYTYSGGIAWHWDDDELTPWKWRTWSEYRGYETVTTTKGDPTQLQSSSMTRYFRGMDGDRNADGTGKTVNLTDTDGGTARDAWPLQGTARETVTYNGAGGPILTGSVTDQSIYGPTATENKDGRGGINAYMVEPTATRERTALTSGGWRRTQASTTYNAYGQPTQIDNQGDTTTADDDQCTRTSYVENTTAWLVSYPTRTETVAKNCATTPNRPDDVVSDSLTSYDSQSYGTAPTLGNPTTVQEINGWNSDTAQPTYLTTATSTYDPYGRITSATDAKNNKTTSAYTPASGGPVTATTVTNPLGFTATTTVEPAWGLPVSTVDANTKRADISYDPLGRRTQVWQPDHLKATYPTQPNTQFSYLVRTNAPSVVTSQSLLDNGTYLTSNSLYDGFLRQRQSQTPAAGGRLIKDTIYDSRGLTMAGKAYADSNPVDTTLASSGSGDGVISDITRTTFDGAERPTTSIVLVYNVEKWRTTTAYDGDRVTVTPPAGGTPTTTIADAQGRTTELRQYHAGTATGAFDATTYTYDPRGGLSTVKDPAGNTWRYGYDLRGRQTSITDPDSGTSHTSYDDLNQPVASTDGRGQTLATVYDAIGRKTELHDNSTTGTLRASWTYDTLAKGQLTSSTRIDNGHAYTTAITGYDAAYRPLGSTTTIPANEGALAGSYTFTNTYSKTGRPSTQTYPKTSDLAAETLTSIYNNLGQPSTLSAGPSPYVSGTTYTDFGETQKVSLDSTSTGLDHSYSYEVGTHRLTRSRIVTSGVPAGPLLQDDTYTYNNAGTTTEVADAAPTNPDNQCFGYDYLQRLTNAWTPGNGDCTTDPASTALGGPAPYWQSFAYDLTGNRTSKTDHATTTPLTSHTTIAPGTTTPGNGGATNSPTTPGNAGATTPPGNAATSPTTPAPPPAATAATPGPAQAANPGQPVSPAPPRAAGTARQAKPQTASGDVTTTYTYPAAGAAHPHAVQTATVNGTNRNYTYDPSGNTISGPYATNGGTTTLTYDAEGNPVTSTDAGGTTSYLYDADGNLLLTRAPDKTTLDLGNTQLCLNTGASAPTTTRYYSYAGSTIAIRTATTLTWLGADNHGTGDIAINAANGQVTRRWYTPFGETRGPTGGNPWPTNHGFVNGTTNTATTLTHLGARDYDPTTGRFTTVDPIRNPNDPQQLNGYMYADNSPVSSSDPTGLLPYIDHGSGGDYCLFECGAFGENSGNDRPRGHSGSYNEKYNIGSKHTGTECIVRGYNWCDHEDENARSAAVARQVVGTALGIVAGTAVGGSLGLACSPLAFLDDDLSAVCGTAGGAAGGMVDYSISSLITGDFNSDDFVTSAALGGLAGLFTLGFGESGYRWLRTLGKLTEESDPGTGIAANQRAGNAARDRISSKYPGSKTEVTYPTPTGPRRIDVLTPSGIAIESKVGRVSLTSDIRAQIAKDQYLLQNNADVHGVQWQFSRSTVTGKIGASQSVIDALTKAGITYRELP</sequence>
<evidence type="ECO:0000256" key="2">
    <source>
        <dbReference type="SAM" id="MobiDB-lite"/>
    </source>
</evidence>
<gene>
    <name evidence="4" type="ORF">GCM10009765_11160</name>
</gene>
<dbReference type="InterPro" id="IPR006530">
    <property type="entry name" value="YD"/>
</dbReference>
<feature type="region of interest" description="Disordered" evidence="2">
    <location>
        <begin position="2020"/>
        <end position="2041"/>
    </location>
</feature>
<feature type="domain" description="Teneurin-like YD-shell" evidence="3">
    <location>
        <begin position="1703"/>
        <end position="1822"/>
    </location>
</feature>
<feature type="region of interest" description="Disordered" evidence="2">
    <location>
        <begin position="1493"/>
        <end position="1596"/>
    </location>
</feature>
<dbReference type="RefSeq" id="WP_344307730.1">
    <property type="nucleotide sequence ID" value="NZ_BAAANY010000003.1"/>
</dbReference>
<feature type="compositionally biased region" description="Low complexity" evidence="2">
    <location>
        <begin position="1500"/>
        <end position="1547"/>
    </location>
</feature>
<dbReference type="InterPro" id="IPR050708">
    <property type="entry name" value="T6SS_VgrG/RHS"/>
</dbReference>
<dbReference type="InterPro" id="IPR031325">
    <property type="entry name" value="RHS_repeat"/>
</dbReference>
<dbReference type="Proteomes" id="UP001500618">
    <property type="component" value="Unassembled WGS sequence"/>
</dbReference>
<name>A0ABP4RZ33_9ACTN</name>
<dbReference type="Gene3D" id="2.180.10.10">
    <property type="entry name" value="RHS repeat-associated core"/>
    <property type="match status" value="2"/>
</dbReference>
<proteinExistence type="predicted"/>
<feature type="region of interest" description="Disordered" evidence="2">
    <location>
        <begin position="1207"/>
        <end position="1232"/>
    </location>
</feature>
<feature type="region of interest" description="Disordered" evidence="2">
    <location>
        <begin position="1"/>
        <end position="22"/>
    </location>
</feature>
<evidence type="ECO:0000313" key="5">
    <source>
        <dbReference type="Proteomes" id="UP001500618"/>
    </source>
</evidence>
<feature type="region of interest" description="Disordered" evidence="2">
    <location>
        <begin position="860"/>
        <end position="890"/>
    </location>
</feature>
<feature type="region of interest" description="Disordered" evidence="2">
    <location>
        <begin position="709"/>
        <end position="732"/>
    </location>
</feature>